<gene>
    <name evidence="1" type="ORF">LMH87_003140</name>
</gene>
<dbReference type="SMART" id="SM00248">
    <property type="entry name" value="ANK"/>
    <property type="match status" value="4"/>
</dbReference>
<evidence type="ECO:0000313" key="2">
    <source>
        <dbReference type="Proteomes" id="UP001144673"/>
    </source>
</evidence>
<evidence type="ECO:0008006" key="3">
    <source>
        <dbReference type="Google" id="ProtNLM"/>
    </source>
</evidence>
<dbReference type="AlphaFoldDB" id="A0A9W8Q201"/>
<dbReference type="Proteomes" id="UP001144673">
    <property type="component" value="Chromosome 2"/>
</dbReference>
<organism evidence="1 2">
    <name type="scientific">Akanthomyces muscarius</name>
    <name type="common">Entomopathogenic fungus</name>
    <name type="synonym">Lecanicillium muscarium</name>
    <dbReference type="NCBI Taxonomy" id="2231603"/>
    <lineage>
        <taxon>Eukaryota</taxon>
        <taxon>Fungi</taxon>
        <taxon>Dikarya</taxon>
        <taxon>Ascomycota</taxon>
        <taxon>Pezizomycotina</taxon>
        <taxon>Sordariomycetes</taxon>
        <taxon>Hypocreomycetidae</taxon>
        <taxon>Hypocreales</taxon>
        <taxon>Cordycipitaceae</taxon>
        <taxon>Akanthomyces</taxon>
    </lineage>
</organism>
<dbReference type="Gene3D" id="1.25.40.20">
    <property type="entry name" value="Ankyrin repeat-containing domain"/>
    <property type="match status" value="2"/>
</dbReference>
<dbReference type="RefSeq" id="XP_056047920.1">
    <property type="nucleotide sequence ID" value="XM_056202541.1"/>
</dbReference>
<dbReference type="EMBL" id="JAJHUN010000011">
    <property type="protein sequence ID" value="KAJ4144250.1"/>
    <property type="molecule type" value="Genomic_DNA"/>
</dbReference>
<dbReference type="PANTHER" id="PTHR24121:SF23">
    <property type="entry name" value="NO MECHANORECEPTOR POTENTIAL C, ISOFORM H"/>
    <property type="match status" value="1"/>
</dbReference>
<evidence type="ECO:0000313" key="1">
    <source>
        <dbReference type="EMBL" id="KAJ4144250.1"/>
    </source>
</evidence>
<comment type="caution">
    <text evidence="1">The sequence shown here is derived from an EMBL/GenBank/DDBJ whole genome shotgun (WGS) entry which is preliminary data.</text>
</comment>
<dbReference type="SUPFAM" id="SSF48403">
    <property type="entry name" value="Ankyrin repeat"/>
    <property type="match status" value="1"/>
</dbReference>
<dbReference type="PANTHER" id="PTHR24121">
    <property type="entry name" value="NO MECHANORECEPTOR POTENTIAL C, ISOFORM D-RELATED"/>
    <property type="match status" value="1"/>
</dbReference>
<proteinExistence type="predicted"/>
<dbReference type="Pfam" id="PF12796">
    <property type="entry name" value="Ank_2"/>
    <property type="match status" value="1"/>
</dbReference>
<dbReference type="GeneID" id="80890299"/>
<name>A0A9W8Q201_AKAMU</name>
<dbReference type="KEGG" id="amus:LMH87_003140"/>
<sequence>MGVHESSQVAPADTAAQTRADLYLQLQKPEWKDHGRQLQHYLDDQISHLPSERDTNPALISALLQLYGREGTGIDPDFDDIILGAIDRMGSILKSSVASHFLDSLLQSTDLERFQRAIGELMRSEVDIRFGTPTREHALDAAVLCGNLTDVQNLLFNDRSALALFGVHRDGSTPLSLACKNEFTDIAEFLAKLAPEAGFVRDCNGCTAWHIGAEKGQISVLEILFKELKRLNKTPGDDTTSDGMTSPQDITSSLSDTDRNWVMHLAAAQGNIDLRKPLLTPFYGANLDDVLKSTNTERETPLVCALRKRDPAVAKFLAKRMTRIRFHDAQDRDNLLKWLTNSPEHHKVISKILSKNESAHRCYTPPLDLDQLGWAAFSGSARLVWLLLQNSSPGPSRDNSIKSAINTAYSVLQGHVAANSGKSAGLVGIAGDWLSDEGMESTINRQTCSVIGETSKVYNDVLEILHNPPATVRAPRRKSARKRACLQR</sequence>
<dbReference type="InterPro" id="IPR036770">
    <property type="entry name" value="Ankyrin_rpt-contain_sf"/>
</dbReference>
<reference evidence="1" key="1">
    <citation type="journal article" date="2023" name="Access Microbiol">
        <title>De-novo genome assembly for Akanthomyces muscarius, a biocontrol agent of insect agricultural pests.</title>
        <authorList>
            <person name="Erdos Z."/>
            <person name="Studholme D.J."/>
            <person name="Raymond B."/>
            <person name="Sharma M."/>
        </authorList>
    </citation>
    <scope>NUCLEOTIDE SEQUENCE</scope>
    <source>
        <strain evidence="1">Ve6</strain>
    </source>
</reference>
<dbReference type="InterPro" id="IPR002110">
    <property type="entry name" value="Ankyrin_rpt"/>
</dbReference>
<keyword evidence="2" id="KW-1185">Reference proteome</keyword>
<accession>A0A9W8Q201</accession>
<protein>
    <recommendedName>
        <fullName evidence="3">Ankyrin repeat protein</fullName>
    </recommendedName>
</protein>